<reference evidence="2 3" key="1">
    <citation type="submission" date="2019-02" db="EMBL/GenBank/DDBJ databases">
        <title>Genome of Pseudomonas korensis isolated from heavy metal contaminated environment.</title>
        <authorList>
            <person name="Ayangbenro A.S."/>
            <person name="Babalola O."/>
        </authorList>
    </citation>
    <scope>NUCLEOTIDE SEQUENCE [LARGE SCALE GENOMIC DNA]</scope>
    <source>
        <strain evidence="2 3">AB36</strain>
    </source>
</reference>
<dbReference type="AlphaFoldDB" id="A0A4Q4L332"/>
<dbReference type="RefSeq" id="WP_129998896.1">
    <property type="nucleotide sequence ID" value="NZ_SEUB01000005.1"/>
</dbReference>
<dbReference type="Gene3D" id="3.90.75.20">
    <property type="match status" value="1"/>
</dbReference>
<organism evidence="2 3">
    <name type="scientific">Pseudomonas koreensis</name>
    <dbReference type="NCBI Taxonomy" id="198620"/>
    <lineage>
        <taxon>Bacteria</taxon>
        <taxon>Pseudomonadati</taxon>
        <taxon>Pseudomonadota</taxon>
        <taxon>Gammaproteobacteria</taxon>
        <taxon>Pseudomonadales</taxon>
        <taxon>Pseudomonadaceae</taxon>
        <taxon>Pseudomonas</taxon>
    </lineage>
</organism>
<proteinExistence type="predicted"/>
<dbReference type="Pfam" id="PF13392">
    <property type="entry name" value="HNH_3"/>
    <property type="match status" value="1"/>
</dbReference>
<name>A0A4Q4L332_9PSED</name>
<gene>
    <name evidence="2" type="ORF">EVS84_15045</name>
</gene>
<feature type="domain" description="HNH nuclease" evidence="1">
    <location>
        <begin position="88"/>
        <end position="130"/>
    </location>
</feature>
<evidence type="ECO:0000313" key="2">
    <source>
        <dbReference type="EMBL" id="RYM41206.1"/>
    </source>
</evidence>
<dbReference type="Proteomes" id="UP000291107">
    <property type="component" value="Unassembled WGS sequence"/>
</dbReference>
<keyword evidence="2" id="KW-0378">Hydrolase</keyword>
<dbReference type="InterPro" id="IPR044925">
    <property type="entry name" value="His-Me_finger_sf"/>
</dbReference>
<dbReference type="EMBL" id="SEUB01000005">
    <property type="protein sequence ID" value="RYM41206.1"/>
    <property type="molecule type" value="Genomic_DNA"/>
</dbReference>
<comment type="caution">
    <text evidence="2">The sequence shown here is derived from an EMBL/GenBank/DDBJ whole genome shotgun (WGS) entry which is preliminary data.</text>
</comment>
<evidence type="ECO:0000259" key="1">
    <source>
        <dbReference type="Pfam" id="PF13392"/>
    </source>
</evidence>
<accession>A0A4Q4L332</accession>
<protein>
    <submittedName>
        <fullName evidence="2">HNH endonuclease</fullName>
    </submittedName>
</protein>
<sequence length="221" mass="25073">MTTASKIKLQGTNVSVCLLPPIEILEARYKLSDDHEGIVARSFKLIPGKTRRGTEEGAPVGTYSNSSLRQQVEVTWMGRDTKHKVRVQKSRIVYRMAHGEFDESLVIDHIDGNPNNNHPSNLRPLTYHENFGNRASALKEKYPKKDPHLPTGVTRDYKFTSGVRYIGKTTIRGITHMNYFENPRAAQHWLAQVKRDNLGDTARRDPQGFIIGAPNRVTVRQ</sequence>
<keyword evidence="2" id="KW-0540">Nuclease</keyword>
<dbReference type="SUPFAM" id="SSF54060">
    <property type="entry name" value="His-Me finger endonucleases"/>
    <property type="match status" value="1"/>
</dbReference>
<dbReference type="GO" id="GO:0004519">
    <property type="term" value="F:endonuclease activity"/>
    <property type="evidence" value="ECO:0007669"/>
    <property type="project" value="UniProtKB-KW"/>
</dbReference>
<dbReference type="InterPro" id="IPR003615">
    <property type="entry name" value="HNH_nuc"/>
</dbReference>
<keyword evidence="2" id="KW-0255">Endonuclease</keyword>
<evidence type="ECO:0000313" key="3">
    <source>
        <dbReference type="Proteomes" id="UP000291107"/>
    </source>
</evidence>